<dbReference type="AlphaFoldDB" id="A0A4R8M9I4"/>
<dbReference type="PANTHER" id="PTHR45772:SF7">
    <property type="entry name" value="AMINO ACID ABC TRANSPORTER ATP-BINDING PROTEIN"/>
    <property type="match status" value="1"/>
</dbReference>
<dbReference type="EMBL" id="SORI01000007">
    <property type="protein sequence ID" value="TDY60862.1"/>
    <property type="molecule type" value="Genomic_DNA"/>
</dbReference>
<gene>
    <name evidence="5" type="ORF">C8D99_10769</name>
</gene>
<evidence type="ECO:0000256" key="2">
    <source>
        <dbReference type="ARBA" id="ARBA00022741"/>
    </source>
</evidence>
<keyword evidence="3 5" id="KW-0067">ATP-binding</keyword>
<dbReference type="GO" id="GO:0005886">
    <property type="term" value="C:plasma membrane"/>
    <property type="evidence" value="ECO:0007669"/>
    <property type="project" value="TreeGrafter"/>
</dbReference>
<dbReference type="GO" id="GO:1903805">
    <property type="term" value="P:L-valine import across plasma membrane"/>
    <property type="evidence" value="ECO:0007669"/>
    <property type="project" value="TreeGrafter"/>
</dbReference>
<accession>A0A4R8M9I4</accession>
<evidence type="ECO:0000313" key="5">
    <source>
        <dbReference type="EMBL" id="TDY60862.1"/>
    </source>
</evidence>
<dbReference type="GO" id="GO:0005304">
    <property type="term" value="F:L-valine transmembrane transporter activity"/>
    <property type="evidence" value="ECO:0007669"/>
    <property type="project" value="TreeGrafter"/>
</dbReference>
<dbReference type="Pfam" id="PF12399">
    <property type="entry name" value="BCA_ABC_TP_C"/>
    <property type="match status" value="1"/>
</dbReference>
<sequence>MNDILLRLEGVSRHFGGLKAVDDVSFSLARGEILGLIGPNGAGKTTCFNLISGVYAPTKGDIVLEGISTAGFPPYRMAAMGVGRTFQVVKPFSTLSVLNNVQVALGLTRYGSVLSSLGPWDTKASRNEALEILEEVGIAHLAGTPSGQLPLGNQRRLELARALALKPKLLLLDETFSGLRHEEAAMLSKLVLGVRARGISVLLIEHNMKVAMGLSDRLVVLDHGRLLAEGKPEDIRSDPRVVEAYLGKGASSHAS</sequence>
<keyword evidence="2" id="KW-0547">Nucleotide-binding</keyword>
<dbReference type="SMART" id="SM00382">
    <property type="entry name" value="AAA"/>
    <property type="match status" value="1"/>
</dbReference>
<name>A0A4R8M9I4_9BACT</name>
<dbReference type="Gene3D" id="3.40.50.300">
    <property type="entry name" value="P-loop containing nucleotide triphosphate hydrolases"/>
    <property type="match status" value="1"/>
</dbReference>
<dbReference type="Proteomes" id="UP000295066">
    <property type="component" value="Unassembled WGS sequence"/>
</dbReference>
<keyword evidence="1" id="KW-0813">Transport</keyword>
<dbReference type="InterPro" id="IPR032823">
    <property type="entry name" value="BCA_ABC_TP_C"/>
</dbReference>
<comment type="caution">
    <text evidence="5">The sequence shown here is derived from an EMBL/GenBank/DDBJ whole genome shotgun (WGS) entry which is preliminary data.</text>
</comment>
<dbReference type="InterPro" id="IPR051120">
    <property type="entry name" value="ABC_AA/LPS_Transport"/>
</dbReference>
<dbReference type="GO" id="GO:0015192">
    <property type="term" value="F:L-phenylalanine transmembrane transporter activity"/>
    <property type="evidence" value="ECO:0007669"/>
    <property type="project" value="TreeGrafter"/>
</dbReference>
<dbReference type="OrthoDB" id="9805514at2"/>
<dbReference type="GO" id="GO:0005524">
    <property type="term" value="F:ATP binding"/>
    <property type="evidence" value="ECO:0007669"/>
    <property type="project" value="UniProtKB-KW"/>
</dbReference>
<evidence type="ECO:0000313" key="6">
    <source>
        <dbReference type="Proteomes" id="UP000295066"/>
    </source>
</evidence>
<evidence type="ECO:0000259" key="4">
    <source>
        <dbReference type="PROSITE" id="PS50893"/>
    </source>
</evidence>
<proteinExistence type="predicted"/>
<dbReference type="CDD" id="cd03219">
    <property type="entry name" value="ABC_Mj1267_LivG_branched"/>
    <property type="match status" value="1"/>
</dbReference>
<feature type="domain" description="ABC transporter" evidence="4">
    <location>
        <begin position="6"/>
        <end position="248"/>
    </location>
</feature>
<dbReference type="PANTHER" id="PTHR45772">
    <property type="entry name" value="CONSERVED COMPONENT OF ABC TRANSPORTER FOR NATURAL AMINO ACIDS-RELATED"/>
    <property type="match status" value="1"/>
</dbReference>
<dbReference type="GO" id="GO:1903806">
    <property type="term" value="P:L-isoleucine import across plasma membrane"/>
    <property type="evidence" value="ECO:0007669"/>
    <property type="project" value="TreeGrafter"/>
</dbReference>
<reference evidence="5 6" key="1">
    <citation type="submission" date="2019-03" db="EMBL/GenBank/DDBJ databases">
        <title>Genomic Encyclopedia of Type Strains, Phase IV (KMG-IV): sequencing the most valuable type-strain genomes for metagenomic binning, comparative biology and taxonomic classification.</title>
        <authorList>
            <person name="Goeker M."/>
        </authorList>
    </citation>
    <scope>NUCLEOTIDE SEQUENCE [LARGE SCALE GENOMIC DNA]</scope>
    <source>
        <strain evidence="5 6">DSM 25964</strain>
    </source>
</reference>
<dbReference type="InterPro" id="IPR027417">
    <property type="entry name" value="P-loop_NTPase"/>
</dbReference>
<evidence type="ECO:0000256" key="1">
    <source>
        <dbReference type="ARBA" id="ARBA00022448"/>
    </source>
</evidence>
<dbReference type="FunFam" id="3.40.50.300:FF:000421">
    <property type="entry name" value="Branched-chain amino acid ABC transporter ATP-binding protein"/>
    <property type="match status" value="1"/>
</dbReference>
<dbReference type="SUPFAM" id="SSF52540">
    <property type="entry name" value="P-loop containing nucleoside triphosphate hydrolases"/>
    <property type="match status" value="1"/>
</dbReference>
<evidence type="ECO:0000256" key="3">
    <source>
        <dbReference type="ARBA" id="ARBA00022840"/>
    </source>
</evidence>
<organism evidence="5 6">
    <name type="scientific">Aminivibrio pyruvatiphilus</name>
    <dbReference type="NCBI Taxonomy" id="1005740"/>
    <lineage>
        <taxon>Bacteria</taxon>
        <taxon>Thermotogati</taxon>
        <taxon>Synergistota</taxon>
        <taxon>Synergistia</taxon>
        <taxon>Synergistales</taxon>
        <taxon>Aminobacteriaceae</taxon>
        <taxon>Aminivibrio</taxon>
    </lineage>
</organism>
<dbReference type="GO" id="GO:0042941">
    <property type="term" value="P:D-alanine transmembrane transport"/>
    <property type="evidence" value="ECO:0007669"/>
    <property type="project" value="TreeGrafter"/>
</dbReference>
<dbReference type="GO" id="GO:0016887">
    <property type="term" value="F:ATP hydrolysis activity"/>
    <property type="evidence" value="ECO:0007669"/>
    <property type="project" value="InterPro"/>
</dbReference>
<dbReference type="Pfam" id="PF00005">
    <property type="entry name" value="ABC_tran"/>
    <property type="match status" value="1"/>
</dbReference>
<dbReference type="RefSeq" id="WP_133957429.1">
    <property type="nucleotide sequence ID" value="NZ_SORI01000007.1"/>
</dbReference>
<dbReference type="GO" id="GO:0015188">
    <property type="term" value="F:L-isoleucine transmembrane transporter activity"/>
    <property type="evidence" value="ECO:0007669"/>
    <property type="project" value="TreeGrafter"/>
</dbReference>
<keyword evidence="6" id="KW-1185">Reference proteome</keyword>
<protein>
    <submittedName>
        <fullName evidence="5">Amino acid/amide ABC transporter ATP-binding protein 1 (HAAT family)</fullName>
    </submittedName>
</protein>
<dbReference type="GO" id="GO:0015808">
    <property type="term" value="P:L-alanine transport"/>
    <property type="evidence" value="ECO:0007669"/>
    <property type="project" value="TreeGrafter"/>
</dbReference>
<dbReference type="InterPro" id="IPR003439">
    <property type="entry name" value="ABC_transporter-like_ATP-bd"/>
</dbReference>
<dbReference type="InterPro" id="IPR003593">
    <property type="entry name" value="AAA+_ATPase"/>
</dbReference>
<dbReference type="PROSITE" id="PS50893">
    <property type="entry name" value="ABC_TRANSPORTER_2"/>
    <property type="match status" value="1"/>
</dbReference>